<reference evidence="2 3" key="3">
    <citation type="journal article" date="2013" name="Rice">
        <title>Improvement of the Oryza sativa Nipponbare reference genome using next generation sequence and optical map data.</title>
        <authorList>
            <person name="Kawahara Y."/>
            <person name="de la Bastide M."/>
            <person name="Hamilton J.P."/>
            <person name="Kanamori H."/>
            <person name="McCombie W.R."/>
            <person name="Ouyang S."/>
            <person name="Schwartz D.C."/>
            <person name="Tanaka T."/>
            <person name="Wu J."/>
            <person name="Zhou S."/>
            <person name="Childs K.L."/>
            <person name="Davidson R.M."/>
            <person name="Lin H."/>
            <person name="Quesada-Ocampo L."/>
            <person name="Vaillancourt B."/>
            <person name="Sakai H."/>
            <person name="Lee S.S."/>
            <person name="Kim J."/>
            <person name="Numa H."/>
            <person name="Itoh T."/>
            <person name="Buell C.R."/>
            <person name="Matsumoto T."/>
        </authorList>
    </citation>
    <scope>NUCLEOTIDE SEQUENCE [LARGE SCALE GENOMIC DNA]</scope>
    <source>
        <strain evidence="3">cv. Nipponbare</strain>
    </source>
</reference>
<dbReference type="Proteomes" id="UP000059680">
    <property type="component" value="Chromosome 3"/>
</dbReference>
<organism evidence="2 3">
    <name type="scientific">Oryza sativa subsp. japonica</name>
    <name type="common">Rice</name>
    <dbReference type="NCBI Taxonomy" id="39947"/>
    <lineage>
        <taxon>Eukaryota</taxon>
        <taxon>Viridiplantae</taxon>
        <taxon>Streptophyta</taxon>
        <taxon>Embryophyta</taxon>
        <taxon>Tracheophyta</taxon>
        <taxon>Spermatophyta</taxon>
        <taxon>Magnoliopsida</taxon>
        <taxon>Liliopsida</taxon>
        <taxon>Poales</taxon>
        <taxon>Poaceae</taxon>
        <taxon>BOP clade</taxon>
        <taxon>Oryzoideae</taxon>
        <taxon>Oryzeae</taxon>
        <taxon>Oryzinae</taxon>
        <taxon>Oryza</taxon>
        <taxon>Oryza sativa</taxon>
    </lineage>
</organism>
<proteinExistence type="predicted"/>
<evidence type="ECO:0000313" key="2">
    <source>
        <dbReference type="EMBL" id="BAS85281.1"/>
    </source>
</evidence>
<protein>
    <submittedName>
        <fullName evidence="2">Os03g0617300 protein</fullName>
    </submittedName>
</protein>
<feature type="region of interest" description="Disordered" evidence="1">
    <location>
        <begin position="35"/>
        <end position="60"/>
    </location>
</feature>
<reference evidence="3" key="1">
    <citation type="journal article" date="2005" name="Nature">
        <title>The map-based sequence of the rice genome.</title>
        <authorList>
            <consortium name="International rice genome sequencing project (IRGSP)"/>
            <person name="Matsumoto T."/>
            <person name="Wu J."/>
            <person name="Kanamori H."/>
            <person name="Katayose Y."/>
            <person name="Fujisawa M."/>
            <person name="Namiki N."/>
            <person name="Mizuno H."/>
            <person name="Yamamoto K."/>
            <person name="Antonio B.A."/>
            <person name="Baba T."/>
            <person name="Sakata K."/>
            <person name="Nagamura Y."/>
            <person name="Aoki H."/>
            <person name="Arikawa K."/>
            <person name="Arita K."/>
            <person name="Bito T."/>
            <person name="Chiden Y."/>
            <person name="Fujitsuka N."/>
            <person name="Fukunaka R."/>
            <person name="Hamada M."/>
            <person name="Harada C."/>
            <person name="Hayashi A."/>
            <person name="Hijishita S."/>
            <person name="Honda M."/>
            <person name="Hosokawa S."/>
            <person name="Ichikawa Y."/>
            <person name="Idonuma A."/>
            <person name="Iijima M."/>
            <person name="Ikeda M."/>
            <person name="Ikeno M."/>
            <person name="Ito K."/>
            <person name="Ito S."/>
            <person name="Ito T."/>
            <person name="Ito Y."/>
            <person name="Ito Y."/>
            <person name="Iwabuchi A."/>
            <person name="Kamiya K."/>
            <person name="Karasawa W."/>
            <person name="Kurita K."/>
            <person name="Katagiri S."/>
            <person name="Kikuta A."/>
            <person name="Kobayashi H."/>
            <person name="Kobayashi N."/>
            <person name="Machita K."/>
            <person name="Maehara T."/>
            <person name="Masukawa M."/>
            <person name="Mizubayashi T."/>
            <person name="Mukai Y."/>
            <person name="Nagasaki H."/>
            <person name="Nagata Y."/>
            <person name="Naito S."/>
            <person name="Nakashima M."/>
            <person name="Nakama Y."/>
            <person name="Nakamichi Y."/>
            <person name="Nakamura M."/>
            <person name="Meguro A."/>
            <person name="Negishi M."/>
            <person name="Ohta I."/>
            <person name="Ohta T."/>
            <person name="Okamoto M."/>
            <person name="Ono N."/>
            <person name="Saji S."/>
            <person name="Sakaguchi M."/>
            <person name="Sakai K."/>
            <person name="Shibata M."/>
            <person name="Shimokawa T."/>
            <person name="Song J."/>
            <person name="Takazaki Y."/>
            <person name="Terasawa K."/>
            <person name="Tsugane M."/>
            <person name="Tsuji K."/>
            <person name="Ueda S."/>
            <person name="Waki K."/>
            <person name="Yamagata H."/>
            <person name="Yamamoto M."/>
            <person name="Yamamoto S."/>
            <person name="Yamane H."/>
            <person name="Yoshiki S."/>
            <person name="Yoshihara R."/>
            <person name="Yukawa K."/>
            <person name="Zhong H."/>
            <person name="Yano M."/>
            <person name="Yuan Q."/>
            <person name="Ouyang S."/>
            <person name="Liu J."/>
            <person name="Jones K.M."/>
            <person name="Gansberger K."/>
            <person name="Moffat K."/>
            <person name="Hill J."/>
            <person name="Bera J."/>
            <person name="Fadrosh D."/>
            <person name="Jin S."/>
            <person name="Johri S."/>
            <person name="Kim M."/>
            <person name="Overton L."/>
            <person name="Reardon M."/>
            <person name="Tsitrin T."/>
            <person name="Vuong H."/>
            <person name="Weaver B."/>
            <person name="Ciecko A."/>
            <person name="Tallon L."/>
            <person name="Jackson J."/>
            <person name="Pai G."/>
            <person name="Aken S.V."/>
            <person name="Utterback T."/>
            <person name="Reidmuller S."/>
            <person name="Feldblyum T."/>
            <person name="Hsiao J."/>
            <person name="Zismann V."/>
            <person name="Iobst S."/>
            <person name="de Vazeille A.R."/>
            <person name="Buell C.R."/>
            <person name="Ying K."/>
            <person name="Li Y."/>
            <person name="Lu T."/>
            <person name="Huang Y."/>
            <person name="Zhao Q."/>
            <person name="Feng Q."/>
            <person name="Zhang L."/>
            <person name="Zhu J."/>
            <person name="Weng Q."/>
            <person name="Mu J."/>
            <person name="Lu Y."/>
            <person name="Fan D."/>
            <person name="Liu Y."/>
            <person name="Guan J."/>
            <person name="Zhang Y."/>
            <person name="Yu S."/>
            <person name="Liu X."/>
            <person name="Zhang Y."/>
            <person name="Hong G."/>
            <person name="Han B."/>
            <person name="Choisne N."/>
            <person name="Demange N."/>
            <person name="Orjeda G."/>
            <person name="Samain S."/>
            <person name="Cattolico L."/>
            <person name="Pelletier E."/>
            <person name="Couloux A."/>
            <person name="Segurens B."/>
            <person name="Wincker P."/>
            <person name="D'Hont A."/>
            <person name="Scarpelli C."/>
            <person name="Weissenbach J."/>
            <person name="Salanoubat M."/>
            <person name="Quetier F."/>
            <person name="Yu Y."/>
            <person name="Kim H.R."/>
            <person name="Rambo T."/>
            <person name="Currie J."/>
            <person name="Collura K."/>
            <person name="Luo M."/>
            <person name="Yang T."/>
            <person name="Ammiraju J.S.S."/>
            <person name="Engler F."/>
            <person name="Soderlund C."/>
            <person name="Wing R.A."/>
            <person name="Palmer L.E."/>
            <person name="de la Bastide M."/>
            <person name="Spiegel L."/>
            <person name="Nascimento L."/>
            <person name="Zutavern T."/>
            <person name="O'Shaughnessy A."/>
            <person name="Dike S."/>
            <person name="Dedhia N."/>
            <person name="Preston R."/>
            <person name="Balija V."/>
            <person name="McCombie W.R."/>
            <person name="Chow T."/>
            <person name="Chen H."/>
            <person name="Chung M."/>
            <person name="Chen C."/>
            <person name="Shaw J."/>
            <person name="Wu H."/>
            <person name="Hsiao K."/>
            <person name="Chao Y."/>
            <person name="Chu M."/>
            <person name="Cheng C."/>
            <person name="Hour A."/>
            <person name="Lee P."/>
            <person name="Lin S."/>
            <person name="Lin Y."/>
            <person name="Liou J."/>
            <person name="Liu S."/>
            <person name="Hsing Y."/>
            <person name="Raghuvanshi S."/>
            <person name="Mohanty A."/>
            <person name="Bharti A.K."/>
            <person name="Gaur A."/>
            <person name="Gupta V."/>
            <person name="Kumar D."/>
            <person name="Ravi V."/>
            <person name="Vij S."/>
            <person name="Kapur A."/>
            <person name="Khurana P."/>
            <person name="Khurana P."/>
            <person name="Khurana J.P."/>
            <person name="Tyagi A.K."/>
            <person name="Gaikwad K."/>
            <person name="Singh A."/>
            <person name="Dalal V."/>
            <person name="Srivastava S."/>
            <person name="Dixit A."/>
            <person name="Pal A.K."/>
            <person name="Ghazi I.A."/>
            <person name="Yadav M."/>
            <person name="Pandit A."/>
            <person name="Bhargava A."/>
            <person name="Sureshbabu K."/>
            <person name="Batra K."/>
            <person name="Sharma T.R."/>
            <person name="Mohapatra T."/>
            <person name="Singh N.K."/>
            <person name="Messing J."/>
            <person name="Nelson A.B."/>
            <person name="Fuks G."/>
            <person name="Kavchok S."/>
            <person name="Keizer G."/>
            <person name="Linton E."/>
            <person name="Llaca V."/>
            <person name="Song R."/>
            <person name="Tanyolac B."/>
            <person name="Young S."/>
            <person name="Ho-Il K."/>
            <person name="Hahn J.H."/>
            <person name="Sangsakoo G."/>
            <person name="Vanavichit A."/>
            <person name="de Mattos Luiz.A.T."/>
            <person name="Zimmer P.D."/>
            <person name="Malone G."/>
            <person name="Dellagostin O."/>
            <person name="de Oliveira A.C."/>
            <person name="Bevan M."/>
            <person name="Bancroft I."/>
            <person name="Minx P."/>
            <person name="Cordum H."/>
            <person name="Wilson R."/>
            <person name="Cheng Z."/>
            <person name="Jin W."/>
            <person name="Jiang J."/>
            <person name="Leong S.A."/>
            <person name="Iwama H."/>
            <person name="Gojobori T."/>
            <person name="Itoh T."/>
            <person name="Niimura Y."/>
            <person name="Fujii Y."/>
            <person name="Habara T."/>
            <person name="Sakai H."/>
            <person name="Sato Y."/>
            <person name="Wilson G."/>
            <person name="Kumar K."/>
            <person name="McCouch S."/>
            <person name="Juretic N."/>
            <person name="Hoen D."/>
            <person name="Wright S."/>
            <person name="Bruskiewich R."/>
            <person name="Bureau T."/>
            <person name="Miyao A."/>
            <person name="Hirochika H."/>
            <person name="Nishikawa T."/>
            <person name="Kadowaki K."/>
            <person name="Sugiura M."/>
            <person name="Burr B."/>
            <person name="Sasaki T."/>
        </authorList>
    </citation>
    <scope>NUCLEOTIDE SEQUENCE [LARGE SCALE GENOMIC DNA]</scope>
    <source>
        <strain evidence="3">cv. Nipponbare</strain>
    </source>
</reference>
<keyword evidence="3" id="KW-1185">Reference proteome</keyword>
<name>A0A0N7KHN1_ORYSJ</name>
<accession>A0A0N7KHN1</accession>
<dbReference type="EMBL" id="AP014959">
    <property type="protein sequence ID" value="BAS85281.1"/>
    <property type="molecule type" value="Genomic_DNA"/>
</dbReference>
<feature type="region of interest" description="Disordered" evidence="1">
    <location>
        <begin position="80"/>
        <end position="119"/>
    </location>
</feature>
<gene>
    <name evidence="2" type="ordered locus">Os03g0617300</name>
    <name evidence="2" type="ORF">OSNPB_030617300</name>
</gene>
<reference evidence="2 3" key="2">
    <citation type="journal article" date="2013" name="Plant Cell Physiol.">
        <title>Rice Annotation Project Database (RAP-DB): an integrative and interactive database for rice genomics.</title>
        <authorList>
            <person name="Sakai H."/>
            <person name="Lee S.S."/>
            <person name="Tanaka T."/>
            <person name="Numa H."/>
            <person name="Kim J."/>
            <person name="Kawahara Y."/>
            <person name="Wakimoto H."/>
            <person name="Yang C.C."/>
            <person name="Iwamoto M."/>
            <person name="Abe T."/>
            <person name="Yamada Y."/>
            <person name="Muto A."/>
            <person name="Inokuchi H."/>
            <person name="Ikemura T."/>
            <person name="Matsumoto T."/>
            <person name="Sasaki T."/>
            <person name="Itoh T."/>
        </authorList>
    </citation>
    <scope>NUCLEOTIDE SEQUENCE [LARGE SCALE GENOMIC DNA]</scope>
    <source>
        <strain evidence="3">cv. Nipponbare</strain>
    </source>
</reference>
<evidence type="ECO:0000313" key="3">
    <source>
        <dbReference type="Proteomes" id="UP000059680"/>
    </source>
</evidence>
<dbReference type="PaxDb" id="39947-A0A0N7KHN1"/>
<dbReference type="InParanoid" id="A0A0N7KHN1"/>
<sequence>MMWSKMAAACAVASPGRRRQALSTPVAGSLAGAVAVGADSGAPRRHHRPVEEPPRSRPSLCRCATPLSAFGHLHVIAPAVNDPQQARTHPCLRRPGTPRTLHAAGSPSTPPPPPGPPRA</sequence>
<evidence type="ECO:0000256" key="1">
    <source>
        <dbReference type="SAM" id="MobiDB-lite"/>
    </source>
</evidence>
<feature type="compositionally biased region" description="Pro residues" evidence="1">
    <location>
        <begin position="108"/>
        <end position="119"/>
    </location>
</feature>
<dbReference type="AlphaFoldDB" id="A0A0N7KHN1"/>